<sequence>MNLTKSISASASTTFSGAVTKSAISSAVGFSVTSSTSVSYTGSYTVPSNAKKATLTAYPLYNKYSYGIYLRGKGSLPDTLMTTGTALKPIGIYYSKSVTY</sequence>
<geneLocation type="plasmid" evidence="1 2">
    <name>p1</name>
</geneLocation>
<reference evidence="1" key="1">
    <citation type="submission" date="2020-04" db="EMBL/GenBank/DDBJ databases">
        <title>A novel bacterium ('Candidatus Sarcina troglodytae' sp. nov.) linked to a protracted, uniformly lethal epizootic among sanctuary western chimpanzees (Pan troglodytes verus) in Sierra Leone.</title>
        <authorList>
            <person name="Owens L.A."/>
            <person name="Colitti B."/>
            <person name="Hirji I."/>
            <person name="Pizaro A."/>
            <person name="Jaffe J.E."/>
            <person name="Moittie S."/>
            <person name="Bishop-Lilly K.A."/>
            <person name="Estrella L.A."/>
            <person name="Voegtly L.J."/>
            <person name="Kuhn J.H."/>
            <person name="Suen G."/>
            <person name="Deblois C.L."/>
            <person name="Dunn C."/>
            <person name="Juan-Salles C."/>
            <person name="Goldberg T.L."/>
        </authorList>
    </citation>
    <scope>NUCLEOTIDE SEQUENCE</scope>
    <source>
        <strain evidence="1">JB2</strain>
    </source>
</reference>
<evidence type="ECO:0000313" key="1">
    <source>
        <dbReference type="EMBL" id="QPJ86617.1"/>
    </source>
</evidence>
<proteinExistence type="predicted"/>
<protein>
    <submittedName>
        <fullName evidence="1">Uncharacterized protein</fullName>
    </submittedName>
</protein>
<accession>A0ACD1BGQ5</accession>
<keyword evidence="1" id="KW-0614">Plasmid</keyword>
<name>A0ACD1BGQ5_9CLOT</name>
<dbReference type="Proteomes" id="UP000594603">
    <property type="component" value="Plasmid p1"/>
</dbReference>
<organism evidence="1 2">
    <name type="scientific">Candidatus Sarcina troglodytae</name>
    <dbReference type="NCBI Taxonomy" id="2726954"/>
    <lineage>
        <taxon>Bacteria</taxon>
        <taxon>Bacillati</taxon>
        <taxon>Bacillota</taxon>
        <taxon>Clostridia</taxon>
        <taxon>Eubacteriales</taxon>
        <taxon>Clostridiaceae</taxon>
        <taxon>Sarcina</taxon>
    </lineage>
</organism>
<gene>
    <name evidence="1" type="ORF">HH195_11660</name>
</gene>
<evidence type="ECO:0000313" key="2">
    <source>
        <dbReference type="Proteomes" id="UP000594603"/>
    </source>
</evidence>
<keyword evidence="2" id="KW-1185">Reference proteome</keyword>
<dbReference type="EMBL" id="CP051755">
    <property type="protein sequence ID" value="QPJ86617.1"/>
    <property type="molecule type" value="Genomic_DNA"/>
</dbReference>